<dbReference type="EMBL" id="CM023482">
    <property type="protein sequence ID" value="KAH6938465.1"/>
    <property type="molecule type" value="Genomic_DNA"/>
</dbReference>
<protein>
    <submittedName>
        <fullName evidence="1">Uncharacterized protein</fullName>
    </submittedName>
</protein>
<dbReference type="Proteomes" id="UP000821845">
    <property type="component" value="Chromosome 2"/>
</dbReference>
<keyword evidence="2" id="KW-1185">Reference proteome</keyword>
<evidence type="ECO:0000313" key="1">
    <source>
        <dbReference type="EMBL" id="KAH6938465.1"/>
    </source>
</evidence>
<gene>
    <name evidence="1" type="ORF">HPB50_009413</name>
</gene>
<evidence type="ECO:0000313" key="2">
    <source>
        <dbReference type="Proteomes" id="UP000821845"/>
    </source>
</evidence>
<sequence length="470" mass="52599">MTEGSPLPPPPARGQEQRTGGSGDVPAAMAFAQRLQCSECVQCALMEEAVQRLEASRREAGLKLRSYEAQIRSLQQACCSAEATLRDEKALHAVTRQELGRVLDRLKFYTGSRIAASSSSSSAALKDYRCVCTAHDRVCVPICRLTEDRESGNRWALRNTTNNSQNPCLSSGQWNRTFRKNRAGVKVCESKCQHVISIQQARNAHNSDIGVQVNLLARSIDDRPKLSTKMRYGIAAVFQDKSTCKTLPANAGRGTRISKPLRGVITEREAALGILSREVKLLQEERDHLQELLQHSLQGLVPQHASHVSRGLQEQIEALKAENQRLLDSYNAERVLRKKYYNMVEDMKGKVRVYCRVKPLTTDEENKDTLSVIDATDDYTLVVHAPRGDKEFTFDRVFMPHHTQEDVFSETNSLVQSAMDGYNVCIFAYGQTGSGKTYTLTGVSNTEQLEAEGIAPRAFRRMFELVKENE</sequence>
<proteinExistence type="predicted"/>
<name>A0ACB7SV27_HYAAI</name>
<organism evidence="1 2">
    <name type="scientific">Hyalomma asiaticum</name>
    <name type="common">Tick</name>
    <dbReference type="NCBI Taxonomy" id="266040"/>
    <lineage>
        <taxon>Eukaryota</taxon>
        <taxon>Metazoa</taxon>
        <taxon>Ecdysozoa</taxon>
        <taxon>Arthropoda</taxon>
        <taxon>Chelicerata</taxon>
        <taxon>Arachnida</taxon>
        <taxon>Acari</taxon>
        <taxon>Parasitiformes</taxon>
        <taxon>Ixodida</taxon>
        <taxon>Ixodoidea</taxon>
        <taxon>Ixodidae</taxon>
        <taxon>Hyalomminae</taxon>
        <taxon>Hyalomma</taxon>
    </lineage>
</organism>
<comment type="caution">
    <text evidence="1">The sequence shown here is derived from an EMBL/GenBank/DDBJ whole genome shotgun (WGS) entry which is preliminary data.</text>
</comment>
<reference evidence="1" key="1">
    <citation type="submission" date="2020-05" db="EMBL/GenBank/DDBJ databases">
        <title>Large-scale comparative analyses of tick genomes elucidate their genetic diversity and vector capacities.</title>
        <authorList>
            <person name="Jia N."/>
            <person name="Wang J."/>
            <person name="Shi W."/>
            <person name="Du L."/>
            <person name="Sun Y."/>
            <person name="Zhan W."/>
            <person name="Jiang J."/>
            <person name="Wang Q."/>
            <person name="Zhang B."/>
            <person name="Ji P."/>
            <person name="Sakyi L.B."/>
            <person name="Cui X."/>
            <person name="Yuan T."/>
            <person name="Jiang B."/>
            <person name="Yang W."/>
            <person name="Lam T.T.-Y."/>
            <person name="Chang Q."/>
            <person name="Ding S."/>
            <person name="Wang X."/>
            <person name="Zhu J."/>
            <person name="Ruan X."/>
            <person name="Zhao L."/>
            <person name="Wei J."/>
            <person name="Que T."/>
            <person name="Du C."/>
            <person name="Cheng J."/>
            <person name="Dai P."/>
            <person name="Han X."/>
            <person name="Huang E."/>
            <person name="Gao Y."/>
            <person name="Liu J."/>
            <person name="Shao H."/>
            <person name="Ye R."/>
            <person name="Li L."/>
            <person name="Wei W."/>
            <person name="Wang X."/>
            <person name="Wang C."/>
            <person name="Yang T."/>
            <person name="Huo Q."/>
            <person name="Li W."/>
            <person name="Guo W."/>
            <person name="Chen H."/>
            <person name="Zhou L."/>
            <person name="Ni X."/>
            <person name="Tian J."/>
            <person name="Zhou Y."/>
            <person name="Sheng Y."/>
            <person name="Liu T."/>
            <person name="Pan Y."/>
            <person name="Xia L."/>
            <person name="Li J."/>
            <person name="Zhao F."/>
            <person name="Cao W."/>
        </authorList>
    </citation>
    <scope>NUCLEOTIDE SEQUENCE</scope>
    <source>
        <strain evidence="1">Hyas-2018</strain>
    </source>
</reference>
<accession>A0ACB7SV27</accession>